<proteinExistence type="predicted"/>
<keyword evidence="4" id="KW-1185">Reference proteome</keyword>
<dbReference type="EMBL" id="JACHEM010000007">
    <property type="protein sequence ID" value="MBB6436603.1"/>
    <property type="molecule type" value="Genomic_DNA"/>
</dbReference>
<accession>A0A7X0LPJ9</accession>
<evidence type="ECO:0000313" key="3">
    <source>
        <dbReference type="EMBL" id="MBB6436603.1"/>
    </source>
</evidence>
<reference evidence="3 4" key="1">
    <citation type="submission" date="2020-08" db="EMBL/GenBank/DDBJ databases">
        <title>Genomic Encyclopedia of Type Strains, Phase IV (KMG-IV): sequencing the most valuable type-strain genomes for metagenomic binning, comparative biology and taxonomic classification.</title>
        <authorList>
            <person name="Goeker M."/>
        </authorList>
    </citation>
    <scope>NUCLEOTIDE SEQUENCE [LARGE SCALE GENOMIC DNA]</scope>
    <source>
        <strain evidence="3 4">DSM 40141</strain>
    </source>
</reference>
<keyword evidence="2" id="KW-1133">Transmembrane helix</keyword>
<dbReference type="Proteomes" id="UP000540423">
    <property type="component" value="Unassembled WGS sequence"/>
</dbReference>
<evidence type="ECO:0000256" key="2">
    <source>
        <dbReference type="SAM" id="Phobius"/>
    </source>
</evidence>
<sequence>MAEPAISPPDPLAPPGSPPPFGRVAPASRTGPADPLAPRGIPLTGVRRRLSRAAVSLVALLAAVHAAMLLLHVASDFPLAKRYAEQVDWWMRPMFPQDWSIFAPDPSRYNLHLEARTRVGGTFGPWRDLSAYDHSRYRGDLLPSIEEQLVLRRAVSYYQASDARPDSGGADATRDTHTRYLLNVVRIRLHDMGAPLGDAVELRTRSTRIPAPEQPGAVHPPRYRTLGIWELPS</sequence>
<dbReference type="RefSeq" id="WP_185031200.1">
    <property type="nucleotide sequence ID" value="NZ_BNBN01000010.1"/>
</dbReference>
<organism evidence="3 4">
    <name type="scientific">Streptomyces candidus</name>
    <dbReference type="NCBI Taxonomy" id="67283"/>
    <lineage>
        <taxon>Bacteria</taxon>
        <taxon>Bacillati</taxon>
        <taxon>Actinomycetota</taxon>
        <taxon>Actinomycetes</taxon>
        <taxon>Kitasatosporales</taxon>
        <taxon>Streptomycetaceae</taxon>
        <taxon>Streptomyces</taxon>
    </lineage>
</organism>
<dbReference type="InterPro" id="IPR043857">
    <property type="entry name" value="DUF5819"/>
</dbReference>
<evidence type="ECO:0000256" key="1">
    <source>
        <dbReference type="SAM" id="MobiDB-lite"/>
    </source>
</evidence>
<name>A0A7X0LPJ9_9ACTN</name>
<evidence type="ECO:0000313" key="4">
    <source>
        <dbReference type="Proteomes" id="UP000540423"/>
    </source>
</evidence>
<protein>
    <submittedName>
        <fullName evidence="3">Uncharacterized protein</fullName>
    </submittedName>
</protein>
<feature type="region of interest" description="Disordered" evidence="1">
    <location>
        <begin position="1"/>
        <end position="41"/>
    </location>
</feature>
<gene>
    <name evidence="3" type="ORF">HNQ79_003076</name>
</gene>
<dbReference type="Pfam" id="PF19136">
    <property type="entry name" value="DUF5819"/>
    <property type="match status" value="1"/>
</dbReference>
<feature type="transmembrane region" description="Helical" evidence="2">
    <location>
        <begin position="53"/>
        <end position="74"/>
    </location>
</feature>
<comment type="caution">
    <text evidence="3">The sequence shown here is derived from an EMBL/GenBank/DDBJ whole genome shotgun (WGS) entry which is preliminary data.</text>
</comment>
<dbReference type="AlphaFoldDB" id="A0A7X0LPJ9"/>
<feature type="compositionally biased region" description="Pro residues" evidence="1">
    <location>
        <begin position="1"/>
        <end position="21"/>
    </location>
</feature>
<keyword evidence="2" id="KW-0812">Transmembrane</keyword>
<keyword evidence="2" id="KW-0472">Membrane</keyword>